<dbReference type="EMBL" id="JH000802">
    <property type="protein sequence ID" value="EGW13263.1"/>
    <property type="molecule type" value="Genomic_DNA"/>
</dbReference>
<reference evidence="2" key="1">
    <citation type="journal article" date="2011" name="Nat. Biotechnol.">
        <title>The genomic sequence of the Chinese hamster ovary (CHO)-K1 cell line.</title>
        <authorList>
            <person name="Xu X."/>
            <person name="Nagarajan H."/>
            <person name="Lewis N.E."/>
            <person name="Pan S."/>
            <person name="Cai Z."/>
            <person name="Liu X."/>
            <person name="Chen W."/>
            <person name="Xie M."/>
            <person name="Wang W."/>
            <person name="Hammond S."/>
            <person name="Andersen M.R."/>
            <person name="Neff N."/>
            <person name="Passarelli B."/>
            <person name="Koh W."/>
            <person name="Fan H.C."/>
            <person name="Wang J."/>
            <person name="Gui Y."/>
            <person name="Lee K.H."/>
            <person name="Betenbaugh M.J."/>
            <person name="Quake S.R."/>
            <person name="Famili I."/>
            <person name="Palsson B.O."/>
            <person name="Wang J."/>
        </authorList>
    </citation>
    <scope>NUCLEOTIDE SEQUENCE [LARGE SCALE GENOMIC DNA]</scope>
    <source>
        <strain evidence="2">CHO K1 cell line</strain>
    </source>
</reference>
<evidence type="ECO:0000313" key="1">
    <source>
        <dbReference type="EMBL" id="EGW13263.1"/>
    </source>
</evidence>
<gene>
    <name evidence="1" type="ORF">I79_015086</name>
</gene>
<proteinExistence type="predicted"/>
<dbReference type="InParanoid" id="G3HVU4"/>
<evidence type="ECO:0000313" key="2">
    <source>
        <dbReference type="Proteomes" id="UP000001075"/>
    </source>
</evidence>
<name>G3HVU4_CRIGR</name>
<sequence>MALLNGPTHAGPRILCRPLLASPSLKPSLGHTILSPMLTSQYQSSLSQPVIFALQNPFHHSRSSHP</sequence>
<organism evidence="1 2">
    <name type="scientific">Cricetulus griseus</name>
    <name type="common">Chinese hamster</name>
    <name type="synonym">Cricetulus barabensis griseus</name>
    <dbReference type="NCBI Taxonomy" id="10029"/>
    <lineage>
        <taxon>Eukaryota</taxon>
        <taxon>Metazoa</taxon>
        <taxon>Chordata</taxon>
        <taxon>Craniata</taxon>
        <taxon>Vertebrata</taxon>
        <taxon>Euteleostomi</taxon>
        <taxon>Mammalia</taxon>
        <taxon>Eutheria</taxon>
        <taxon>Euarchontoglires</taxon>
        <taxon>Glires</taxon>
        <taxon>Rodentia</taxon>
        <taxon>Myomorpha</taxon>
        <taxon>Muroidea</taxon>
        <taxon>Cricetidae</taxon>
        <taxon>Cricetinae</taxon>
        <taxon>Cricetulus</taxon>
    </lineage>
</organism>
<accession>G3HVU4</accession>
<protein>
    <submittedName>
        <fullName evidence="1">Uncharacterized protein</fullName>
    </submittedName>
</protein>
<dbReference type="AlphaFoldDB" id="G3HVU4"/>
<dbReference type="Proteomes" id="UP000001075">
    <property type="component" value="Unassembled WGS sequence"/>
</dbReference>